<accession>A0A8T0W399</accession>
<feature type="region of interest" description="Disordered" evidence="1">
    <location>
        <begin position="1"/>
        <end position="31"/>
    </location>
</feature>
<dbReference type="Proteomes" id="UP000823388">
    <property type="component" value="Chromosome 2K"/>
</dbReference>
<name>A0A8T0W399_PANVG</name>
<evidence type="ECO:0000313" key="3">
    <source>
        <dbReference type="Proteomes" id="UP000823388"/>
    </source>
</evidence>
<sequence>MRRRRGGGGERGGGGGRGGGARRPTTPAELAPAVAPCRTTTPTPKGRMCRSRADHRLRHSSVCLHRPATASLTPPQPKVIEKICRAVARRSRPCTKRQKRW</sequence>
<reference evidence="2 3" key="1">
    <citation type="submission" date="2020-05" db="EMBL/GenBank/DDBJ databases">
        <title>WGS assembly of Panicum virgatum.</title>
        <authorList>
            <person name="Lovell J.T."/>
            <person name="Jenkins J."/>
            <person name="Shu S."/>
            <person name="Juenger T.E."/>
            <person name="Schmutz J."/>
        </authorList>
    </citation>
    <scope>NUCLEOTIDE SEQUENCE [LARGE SCALE GENOMIC DNA]</scope>
    <source>
        <strain evidence="3">cv. AP13</strain>
    </source>
</reference>
<dbReference type="AlphaFoldDB" id="A0A8T0W399"/>
<feature type="compositionally biased region" description="Gly residues" evidence="1">
    <location>
        <begin position="9"/>
        <end position="21"/>
    </location>
</feature>
<keyword evidence="3" id="KW-1185">Reference proteome</keyword>
<dbReference type="EMBL" id="CM029039">
    <property type="protein sequence ID" value="KAG2641918.1"/>
    <property type="molecule type" value="Genomic_DNA"/>
</dbReference>
<evidence type="ECO:0000256" key="1">
    <source>
        <dbReference type="SAM" id="MobiDB-lite"/>
    </source>
</evidence>
<gene>
    <name evidence="2" type="ORF">PVAP13_2KG217958</name>
</gene>
<proteinExistence type="predicted"/>
<organism evidence="2 3">
    <name type="scientific">Panicum virgatum</name>
    <name type="common">Blackwell switchgrass</name>
    <dbReference type="NCBI Taxonomy" id="38727"/>
    <lineage>
        <taxon>Eukaryota</taxon>
        <taxon>Viridiplantae</taxon>
        <taxon>Streptophyta</taxon>
        <taxon>Embryophyta</taxon>
        <taxon>Tracheophyta</taxon>
        <taxon>Spermatophyta</taxon>
        <taxon>Magnoliopsida</taxon>
        <taxon>Liliopsida</taxon>
        <taxon>Poales</taxon>
        <taxon>Poaceae</taxon>
        <taxon>PACMAD clade</taxon>
        <taxon>Panicoideae</taxon>
        <taxon>Panicodae</taxon>
        <taxon>Paniceae</taxon>
        <taxon>Panicinae</taxon>
        <taxon>Panicum</taxon>
        <taxon>Panicum sect. Hiantes</taxon>
    </lineage>
</organism>
<evidence type="ECO:0000313" key="2">
    <source>
        <dbReference type="EMBL" id="KAG2641918.1"/>
    </source>
</evidence>
<protein>
    <submittedName>
        <fullName evidence="2">Uncharacterized protein</fullName>
    </submittedName>
</protein>
<comment type="caution">
    <text evidence="2">The sequence shown here is derived from an EMBL/GenBank/DDBJ whole genome shotgun (WGS) entry which is preliminary data.</text>
</comment>